<dbReference type="PANTHER" id="PTHR34117:SF1">
    <property type="entry name" value="STYLE CELL-CYCLE INHIBITOR 1"/>
    <property type="match status" value="1"/>
</dbReference>
<organism evidence="3">
    <name type="scientific">Amorphochlora amoebiformis</name>
    <dbReference type="NCBI Taxonomy" id="1561963"/>
    <lineage>
        <taxon>Eukaryota</taxon>
        <taxon>Sar</taxon>
        <taxon>Rhizaria</taxon>
        <taxon>Cercozoa</taxon>
        <taxon>Chlorarachniophyceae</taxon>
        <taxon>Amorphochlora</taxon>
    </lineage>
</organism>
<feature type="region of interest" description="Disordered" evidence="2">
    <location>
        <begin position="648"/>
        <end position="671"/>
    </location>
</feature>
<feature type="region of interest" description="Disordered" evidence="2">
    <location>
        <begin position="1"/>
        <end position="94"/>
    </location>
</feature>
<feature type="coiled-coil region" evidence="1">
    <location>
        <begin position="161"/>
        <end position="188"/>
    </location>
</feature>
<feature type="compositionally biased region" description="Basic and acidic residues" evidence="2">
    <location>
        <begin position="352"/>
        <end position="368"/>
    </location>
</feature>
<feature type="compositionally biased region" description="Acidic residues" evidence="2">
    <location>
        <begin position="417"/>
        <end position="428"/>
    </location>
</feature>
<feature type="compositionally biased region" description="Polar residues" evidence="2">
    <location>
        <begin position="438"/>
        <end position="455"/>
    </location>
</feature>
<dbReference type="EMBL" id="HBEM01006026">
    <property type="protein sequence ID" value="CAD8436926.1"/>
    <property type="molecule type" value="Transcribed_RNA"/>
</dbReference>
<feature type="region of interest" description="Disordered" evidence="2">
    <location>
        <begin position="352"/>
        <end position="516"/>
    </location>
</feature>
<dbReference type="AlphaFoldDB" id="A0A7S0CX99"/>
<evidence type="ECO:0000256" key="1">
    <source>
        <dbReference type="SAM" id="Coils"/>
    </source>
</evidence>
<dbReference type="PANTHER" id="PTHR34117">
    <property type="entry name" value="STYLE CELL-CYCLE INHIBITOR 1"/>
    <property type="match status" value="1"/>
</dbReference>
<evidence type="ECO:0000256" key="2">
    <source>
        <dbReference type="SAM" id="MobiDB-lite"/>
    </source>
</evidence>
<feature type="compositionally biased region" description="Basic and acidic residues" evidence="2">
    <location>
        <begin position="1"/>
        <end position="13"/>
    </location>
</feature>
<reference evidence="3" key="1">
    <citation type="submission" date="2021-01" db="EMBL/GenBank/DDBJ databases">
        <authorList>
            <person name="Corre E."/>
            <person name="Pelletier E."/>
            <person name="Niang G."/>
            <person name="Scheremetjew M."/>
            <person name="Finn R."/>
            <person name="Kale V."/>
            <person name="Holt S."/>
            <person name="Cochrane G."/>
            <person name="Meng A."/>
            <person name="Brown T."/>
            <person name="Cohen L."/>
        </authorList>
    </citation>
    <scope>NUCLEOTIDE SEQUENCE</scope>
    <source>
        <strain evidence="3">CCMP2058</strain>
    </source>
</reference>
<gene>
    <name evidence="3" type="ORF">LAMO00422_LOCUS4226</name>
</gene>
<evidence type="ECO:0000313" key="3">
    <source>
        <dbReference type="EMBL" id="CAD8436926.1"/>
    </source>
</evidence>
<proteinExistence type="predicted"/>
<sequence>MGNGEERLHNGRESRRHKRHGSDRHRQRKKNRDKDRKHRRHRRRHHRTSRRRRSSSETYSSTYSDDASGGPASGSKHQIKSIPTAAPTRFPTRAPTVEKITEADLVTKMSEFSRWLKESKKSLQDLTSYETRTHFERFVKMWNEGALSREVYGVPEEMNPNKVYNDEMEKLQLKAKEWAKRRQQYELRSNAGVNQPGGTTGPGLDPALAKLSRKERVKVMSMMAVDEISDVLVAMGPEEAASTAYLLEESQAIESVILMAENNPQAAGTLLPALEENLAEKILLKMDRALQNKVLAAKRGTYENLLLAKDSDFEEEYPELKHLSTEQIKAQLRDATKGYNPKDLPLTDAQREMAAEEKREIQRRKQIEAQRAAAEGLPPPGTREARLREKRRISRIHAAARREREDVIPESGGANIEDIEGGGDEDLLAELKMKQSRKANTPTSTRHESALQNAPPSAAANRLKQEREREARQDAYHEFQKREGEEKEKKIARMRERFSRDPLKAHAGEDEDGRERRLRMRKFFEDAQKKRDEEVSGKHMDDGNWREMIFNKDDHSDSIVPEYTDAVKRWEKRKLMDYSDLDEDMMQNTDILFNHPGQSDVELPDAEVHDSETEASGRAPPPDPDEYNHEIYQENELELQANFKGISKGFMEKPGAGFEPRNDDIQDEDNL</sequence>
<dbReference type="InterPro" id="IPR044688">
    <property type="entry name" value="SCI-1-like"/>
</dbReference>
<feature type="compositionally biased region" description="Low complexity" evidence="2">
    <location>
        <begin position="64"/>
        <end position="75"/>
    </location>
</feature>
<feature type="compositionally biased region" description="Basic residues" evidence="2">
    <location>
        <begin position="14"/>
        <end position="53"/>
    </location>
</feature>
<feature type="region of interest" description="Disordered" evidence="2">
    <location>
        <begin position="591"/>
        <end position="633"/>
    </location>
</feature>
<keyword evidence="1" id="KW-0175">Coiled coil</keyword>
<protein>
    <submittedName>
        <fullName evidence="3">Uncharacterized protein</fullName>
    </submittedName>
</protein>
<name>A0A7S0CX99_9EUKA</name>
<feature type="compositionally biased region" description="Basic residues" evidence="2">
    <location>
        <begin position="388"/>
        <end position="399"/>
    </location>
</feature>
<accession>A0A7S0CX99</accession>
<feature type="compositionally biased region" description="Basic and acidic residues" evidence="2">
    <location>
        <begin position="463"/>
        <end position="508"/>
    </location>
</feature>